<dbReference type="PANTHER" id="PTHR32022:SF10">
    <property type="entry name" value="D-GLUTAMATE CYCLASE, MITOCHONDRIAL"/>
    <property type="match status" value="1"/>
</dbReference>
<dbReference type="Gene3D" id="3.40.1640.10">
    <property type="entry name" value="PSTPO5379-like"/>
    <property type="match status" value="1"/>
</dbReference>
<keyword evidence="5" id="KW-1185">Reference proteome</keyword>
<comment type="caution">
    <text evidence="4">The sequence shown here is derived from an EMBL/GenBank/DDBJ whole genome shotgun (WGS) entry which is preliminary data.</text>
</comment>
<sequence length="241" mass="26128">MVTTAGFADGFMQANLLAVPQEYAFDFLLFAQRNPKACPIVGVLEAGQYSSELLAGGDIRTDIPGYRIFRDGELTDSVEDATESWTEDMVAFLIGCSFTFESALQENGITLAHIEQRRNVAMYRTNIATVPAGIFSGPLVVSMRPIPADQVADAVRITSRYPSVHGAPVHVGNPEAIGIEDLSRPDFGDAVDIPEGHIPVFWACGVTPQAEVMNSKPRLAITHQPGKMLVTDARDVDYQVS</sequence>
<gene>
    <name evidence="4" type="ORF">WM41_0580</name>
</gene>
<keyword evidence="2 3" id="KW-0456">Lyase</keyword>
<dbReference type="NCBIfam" id="NF003969">
    <property type="entry name" value="PRK05463.1"/>
    <property type="match status" value="1"/>
</dbReference>
<evidence type="ECO:0000256" key="3">
    <source>
        <dbReference type="HAMAP-Rule" id="MF_01830"/>
    </source>
</evidence>
<dbReference type="Gene3D" id="3.30.2040.10">
    <property type="entry name" value="PSTPO5379-like domain"/>
    <property type="match status" value="1"/>
</dbReference>
<dbReference type="HAMAP" id="MF_01830">
    <property type="entry name" value="Hydro_lyase"/>
    <property type="match status" value="1"/>
</dbReference>
<proteinExistence type="inferred from homology"/>
<reference evidence="4 5" key="1">
    <citation type="journal article" date="2016" name="Int. J. Syst. Evol. Microbiol.">
        <title>Resolving the Complexity of Human Skin Metagenomes Using Single-Molecule Sequencing.</title>
        <authorList>
            <consortium name="NISC Comparative Sequencing Program"/>
            <person name="Tsai Y.C."/>
            <person name="Conlan S."/>
            <person name="Deming C."/>
            <person name="Segre J.A."/>
            <person name="Kong H.H."/>
            <person name="Korlach J."/>
            <person name="Oh J."/>
        </authorList>
    </citation>
    <scope>NUCLEOTIDE SEQUENCE [LARGE SCALE GENOMIC DNA]</scope>
    <source>
        <strain evidence="4 5">1B08</strain>
    </source>
</reference>
<dbReference type="SUPFAM" id="SSF160920">
    <property type="entry name" value="PSTPO5379-like"/>
    <property type="match status" value="1"/>
</dbReference>
<comment type="similarity">
    <text evidence="1 3">Belongs to the D-glutamate cyclase family.</text>
</comment>
<dbReference type="PIRSF" id="PIRSF029755">
    <property type="entry name" value="UCP029755"/>
    <property type="match status" value="1"/>
</dbReference>
<dbReference type="InterPro" id="IPR009906">
    <property type="entry name" value="D-Glu_cyclase"/>
</dbReference>
<dbReference type="InterPro" id="IPR016938">
    <property type="entry name" value="UPF0317"/>
</dbReference>
<protein>
    <recommendedName>
        <fullName evidence="3">Putative hydro-lyase WM41_0580</fullName>
        <ecNumber evidence="3">4.2.1.-</ecNumber>
    </recommendedName>
</protein>
<dbReference type="PANTHER" id="PTHR32022">
    <property type="entry name" value="D-GLUTAMATE CYCLASE, MITOCHONDRIAL"/>
    <property type="match status" value="1"/>
</dbReference>
<dbReference type="InterPro" id="IPR038021">
    <property type="entry name" value="Putative_hydro-lyase"/>
</dbReference>
<accession>A0ABR5VAZ2</accession>
<dbReference type="EMBL" id="LTEB01000016">
    <property type="protein sequence ID" value="KXU18731.1"/>
    <property type="molecule type" value="Genomic_DNA"/>
</dbReference>
<name>A0ABR5VAZ2_9CORY</name>
<evidence type="ECO:0000256" key="1">
    <source>
        <dbReference type="ARBA" id="ARBA00007896"/>
    </source>
</evidence>
<evidence type="ECO:0000256" key="2">
    <source>
        <dbReference type="ARBA" id="ARBA00023239"/>
    </source>
</evidence>
<dbReference type="Proteomes" id="UP000070339">
    <property type="component" value="Unassembled WGS sequence"/>
</dbReference>
<dbReference type="EC" id="4.2.1.-" evidence="3"/>
<organism evidence="4 5">
    <name type="scientific">Corynebacterium simulans</name>
    <dbReference type="NCBI Taxonomy" id="146827"/>
    <lineage>
        <taxon>Bacteria</taxon>
        <taxon>Bacillati</taxon>
        <taxon>Actinomycetota</taxon>
        <taxon>Actinomycetes</taxon>
        <taxon>Mycobacteriales</taxon>
        <taxon>Corynebacteriaceae</taxon>
        <taxon>Corynebacterium</taxon>
    </lineage>
</organism>
<evidence type="ECO:0000313" key="5">
    <source>
        <dbReference type="Proteomes" id="UP000070339"/>
    </source>
</evidence>
<dbReference type="Pfam" id="PF07286">
    <property type="entry name" value="D-Glu_cyclase"/>
    <property type="match status" value="1"/>
</dbReference>
<evidence type="ECO:0000313" key="4">
    <source>
        <dbReference type="EMBL" id="KXU18731.1"/>
    </source>
</evidence>